<protein>
    <recommendedName>
        <fullName evidence="2">histidine kinase</fullName>
        <ecNumber evidence="2">2.7.13.3</ecNumber>
    </recommendedName>
</protein>
<evidence type="ECO:0000256" key="3">
    <source>
        <dbReference type="ARBA" id="ARBA00022679"/>
    </source>
</evidence>
<dbReference type="InterPro" id="IPR011622">
    <property type="entry name" value="7TMR_DISM_rcpt_extracell_dom2"/>
</dbReference>
<evidence type="ECO:0000313" key="10">
    <source>
        <dbReference type="Proteomes" id="UP000609064"/>
    </source>
</evidence>
<dbReference type="InterPro" id="IPR003594">
    <property type="entry name" value="HATPase_dom"/>
</dbReference>
<comment type="catalytic activity">
    <reaction evidence="1">
        <text>ATP + protein L-histidine = ADP + protein N-phospho-L-histidine.</text>
        <dbReference type="EC" id="2.7.13.3"/>
    </reaction>
</comment>
<dbReference type="GO" id="GO:0004673">
    <property type="term" value="F:protein histidine kinase activity"/>
    <property type="evidence" value="ECO:0007669"/>
    <property type="project" value="UniProtKB-EC"/>
</dbReference>
<dbReference type="SUPFAM" id="SSF55874">
    <property type="entry name" value="ATPase domain of HSP90 chaperone/DNA topoisomerase II/histidine kinase"/>
    <property type="match status" value="1"/>
</dbReference>
<name>A0A916YNN0_9BACT</name>
<dbReference type="CDD" id="cd16917">
    <property type="entry name" value="HATPase_UhpB-NarQ-NarX-like"/>
    <property type="match status" value="1"/>
</dbReference>
<evidence type="ECO:0000256" key="2">
    <source>
        <dbReference type="ARBA" id="ARBA00012438"/>
    </source>
</evidence>
<feature type="transmembrane region" description="Helical" evidence="7">
    <location>
        <begin position="209"/>
        <end position="234"/>
    </location>
</feature>
<dbReference type="SMART" id="SM00387">
    <property type="entry name" value="HATPase_c"/>
    <property type="match status" value="1"/>
</dbReference>
<dbReference type="Gene3D" id="3.30.565.10">
    <property type="entry name" value="Histidine kinase-like ATPase, C-terminal domain"/>
    <property type="match status" value="1"/>
</dbReference>
<keyword evidence="7" id="KW-0812">Transmembrane</keyword>
<feature type="transmembrane region" description="Helical" evidence="7">
    <location>
        <begin position="274"/>
        <end position="295"/>
    </location>
</feature>
<evidence type="ECO:0000256" key="5">
    <source>
        <dbReference type="ARBA" id="ARBA00023012"/>
    </source>
</evidence>
<feature type="transmembrane region" description="Helical" evidence="7">
    <location>
        <begin position="246"/>
        <end position="267"/>
    </location>
</feature>
<keyword evidence="7" id="KW-1133">Transmembrane helix</keyword>
<dbReference type="Pfam" id="PF07696">
    <property type="entry name" value="7TMR-DISMED2"/>
    <property type="match status" value="1"/>
</dbReference>
<dbReference type="PANTHER" id="PTHR24421:SF10">
    <property type="entry name" value="NITRATE_NITRITE SENSOR PROTEIN NARQ"/>
    <property type="match status" value="1"/>
</dbReference>
<keyword evidence="4" id="KW-0418">Kinase</keyword>
<dbReference type="PANTHER" id="PTHR24421">
    <property type="entry name" value="NITRATE/NITRITE SENSOR PROTEIN NARX-RELATED"/>
    <property type="match status" value="1"/>
</dbReference>
<dbReference type="InterPro" id="IPR050482">
    <property type="entry name" value="Sensor_HK_TwoCompSys"/>
</dbReference>
<feature type="transmembrane region" description="Helical" evidence="7">
    <location>
        <begin position="179"/>
        <end position="202"/>
    </location>
</feature>
<feature type="coiled-coil region" evidence="6">
    <location>
        <begin position="399"/>
        <end position="460"/>
    </location>
</feature>
<dbReference type="Pfam" id="PF02518">
    <property type="entry name" value="HATPase_c"/>
    <property type="match status" value="1"/>
</dbReference>
<dbReference type="RefSeq" id="WP_188765650.1">
    <property type="nucleotide sequence ID" value="NZ_BMKK01000003.1"/>
</dbReference>
<evidence type="ECO:0000313" key="9">
    <source>
        <dbReference type="EMBL" id="GGD53579.1"/>
    </source>
</evidence>
<evidence type="ECO:0000256" key="6">
    <source>
        <dbReference type="SAM" id="Coils"/>
    </source>
</evidence>
<keyword evidence="10" id="KW-1185">Reference proteome</keyword>
<comment type="caution">
    <text evidence="9">The sequence shown here is derived from an EMBL/GenBank/DDBJ whole genome shotgun (WGS) entry which is preliminary data.</text>
</comment>
<evidence type="ECO:0000256" key="4">
    <source>
        <dbReference type="ARBA" id="ARBA00022777"/>
    </source>
</evidence>
<dbReference type="InterPro" id="IPR005467">
    <property type="entry name" value="His_kinase_dom"/>
</dbReference>
<feature type="transmembrane region" description="Helical" evidence="7">
    <location>
        <begin position="379"/>
        <end position="397"/>
    </location>
</feature>
<sequence>MTRNLIILLLLVISTIFGFSWYHFHSVKNINSLPLEIEHFQDQQNTTLPNQLIISHLFEKISPNQSNFGNTKAIQWFRFKLKSELVPKELSLEITNNSINELELFELKNNQLISLGKTGDWLKFSQRPSPTKTFVYPISLDSYQNATYLLKIDKREENLVTKILLWNTHDFENSDQRTYFLWGFYIGIVLLIVVLNVIFGWLTKDPIYIWFTLYILGLSLRQLTDAGLGFQFFWYDFPIFNRPNPLLQALWLFLPAMIQFQQAFFELKKYRKKLFYISQFFKYFFFTLFCIFLILQLTGSTITHNLYNLSAKIHSVSSSLATIVFLIIGFAHLRSDDILKRFFSIAILIQLLGFVLVIIKNLLQQYQELDLITPEPHIIYLWVFLIDLIFFTYILSVRYQNSHTQNQQLQIRLIQAQQEVNQGVIDSLESEREQINFMLKNGVGEKLIAAQNQIKNLESTALLTDSLKLIDKANQDLNKISKNLLPLEFAEKGLIQSVNELVLKLNQTQSVSFNYAVKGEEQRISTQKEVQIYRIVSELINNILKHSGASEAKISFDYKPQKLIVLVKDNGKGFEISKLDDTESGIGVKNLHSRTRYLKGDVKIDSSQEGTTIKIDVPI</sequence>
<dbReference type="Proteomes" id="UP000609064">
    <property type="component" value="Unassembled WGS sequence"/>
</dbReference>
<feature type="transmembrane region" description="Helical" evidence="7">
    <location>
        <begin position="315"/>
        <end position="333"/>
    </location>
</feature>
<accession>A0A916YNN0</accession>
<reference evidence="9" key="1">
    <citation type="journal article" date="2014" name="Int. J. Syst. Evol. Microbiol.">
        <title>Complete genome sequence of Corynebacterium casei LMG S-19264T (=DSM 44701T), isolated from a smear-ripened cheese.</title>
        <authorList>
            <consortium name="US DOE Joint Genome Institute (JGI-PGF)"/>
            <person name="Walter F."/>
            <person name="Albersmeier A."/>
            <person name="Kalinowski J."/>
            <person name="Ruckert C."/>
        </authorList>
    </citation>
    <scope>NUCLEOTIDE SEQUENCE</scope>
    <source>
        <strain evidence="9">CGMCC 1.15958</strain>
    </source>
</reference>
<reference evidence="9" key="2">
    <citation type="submission" date="2020-09" db="EMBL/GenBank/DDBJ databases">
        <authorList>
            <person name="Sun Q."/>
            <person name="Zhou Y."/>
        </authorList>
    </citation>
    <scope>NUCLEOTIDE SEQUENCE</scope>
    <source>
        <strain evidence="9">CGMCC 1.15958</strain>
    </source>
</reference>
<organism evidence="9 10">
    <name type="scientific">Emticicia aquatilis</name>
    <dbReference type="NCBI Taxonomy" id="1537369"/>
    <lineage>
        <taxon>Bacteria</taxon>
        <taxon>Pseudomonadati</taxon>
        <taxon>Bacteroidota</taxon>
        <taxon>Cytophagia</taxon>
        <taxon>Cytophagales</taxon>
        <taxon>Leadbetterellaceae</taxon>
        <taxon>Emticicia</taxon>
    </lineage>
</organism>
<evidence type="ECO:0000256" key="7">
    <source>
        <dbReference type="SAM" id="Phobius"/>
    </source>
</evidence>
<gene>
    <name evidence="9" type="ORF">GCM10011514_17130</name>
</gene>
<dbReference type="InterPro" id="IPR011623">
    <property type="entry name" value="7TMR_DISM_rcpt_extracell_dom1"/>
</dbReference>
<evidence type="ECO:0000259" key="8">
    <source>
        <dbReference type="PROSITE" id="PS50109"/>
    </source>
</evidence>
<feature type="transmembrane region" description="Helical" evidence="7">
    <location>
        <begin position="342"/>
        <end position="359"/>
    </location>
</feature>
<keyword evidence="5" id="KW-0902">Two-component regulatory system</keyword>
<evidence type="ECO:0000256" key="1">
    <source>
        <dbReference type="ARBA" id="ARBA00000085"/>
    </source>
</evidence>
<keyword evidence="7" id="KW-0472">Membrane</keyword>
<keyword evidence="3" id="KW-0808">Transferase</keyword>
<keyword evidence="6" id="KW-0175">Coiled coil</keyword>
<dbReference type="Pfam" id="PF07695">
    <property type="entry name" value="7TMR-DISM_7TM"/>
    <property type="match status" value="1"/>
</dbReference>
<dbReference type="InterPro" id="IPR036890">
    <property type="entry name" value="HATPase_C_sf"/>
</dbReference>
<dbReference type="EC" id="2.7.13.3" evidence="2"/>
<dbReference type="EMBL" id="BMKK01000003">
    <property type="protein sequence ID" value="GGD53579.1"/>
    <property type="molecule type" value="Genomic_DNA"/>
</dbReference>
<dbReference type="Gene3D" id="2.60.40.2380">
    <property type="match status" value="1"/>
</dbReference>
<dbReference type="GO" id="GO:0000160">
    <property type="term" value="P:phosphorelay signal transduction system"/>
    <property type="evidence" value="ECO:0007669"/>
    <property type="project" value="UniProtKB-KW"/>
</dbReference>
<dbReference type="AlphaFoldDB" id="A0A916YNN0"/>
<proteinExistence type="predicted"/>
<dbReference type="PROSITE" id="PS50109">
    <property type="entry name" value="HIS_KIN"/>
    <property type="match status" value="1"/>
</dbReference>
<feature type="domain" description="Histidine kinase" evidence="8">
    <location>
        <begin position="468"/>
        <end position="619"/>
    </location>
</feature>